<organism evidence="1 2">
    <name type="scientific">Rubus argutus</name>
    <name type="common">Southern blackberry</name>
    <dbReference type="NCBI Taxonomy" id="59490"/>
    <lineage>
        <taxon>Eukaryota</taxon>
        <taxon>Viridiplantae</taxon>
        <taxon>Streptophyta</taxon>
        <taxon>Embryophyta</taxon>
        <taxon>Tracheophyta</taxon>
        <taxon>Spermatophyta</taxon>
        <taxon>Magnoliopsida</taxon>
        <taxon>eudicotyledons</taxon>
        <taxon>Gunneridae</taxon>
        <taxon>Pentapetalae</taxon>
        <taxon>rosids</taxon>
        <taxon>fabids</taxon>
        <taxon>Rosales</taxon>
        <taxon>Rosaceae</taxon>
        <taxon>Rosoideae</taxon>
        <taxon>Rosoideae incertae sedis</taxon>
        <taxon>Rubus</taxon>
    </lineage>
</organism>
<gene>
    <name evidence="1" type="ORF">M0R45_026114</name>
</gene>
<sequence length="88" mass="9314">MMEMMICGGEAVMNYGDGRREVVSREAHGSVLWGSSRLGWALVRGGVVIGGLSEMDLDEGEIGSEAVRKGRESCCHGGMGSVVLVIEL</sequence>
<comment type="caution">
    <text evidence="1">The sequence shown here is derived from an EMBL/GenBank/DDBJ whole genome shotgun (WGS) entry which is preliminary data.</text>
</comment>
<accession>A0AAW1WWN8</accession>
<name>A0AAW1WWN8_RUBAR</name>
<keyword evidence="2" id="KW-1185">Reference proteome</keyword>
<evidence type="ECO:0000313" key="2">
    <source>
        <dbReference type="Proteomes" id="UP001457282"/>
    </source>
</evidence>
<proteinExistence type="predicted"/>
<evidence type="ECO:0000313" key="1">
    <source>
        <dbReference type="EMBL" id="KAK9929003.1"/>
    </source>
</evidence>
<dbReference type="AlphaFoldDB" id="A0AAW1WWN8"/>
<protein>
    <submittedName>
        <fullName evidence="1">Uncharacterized protein</fullName>
    </submittedName>
</protein>
<reference evidence="1 2" key="1">
    <citation type="journal article" date="2023" name="G3 (Bethesda)">
        <title>A chromosome-length genome assembly and annotation of blackberry (Rubus argutus, cv. 'Hillquist').</title>
        <authorList>
            <person name="Bruna T."/>
            <person name="Aryal R."/>
            <person name="Dudchenko O."/>
            <person name="Sargent D.J."/>
            <person name="Mead D."/>
            <person name="Buti M."/>
            <person name="Cavallini A."/>
            <person name="Hytonen T."/>
            <person name="Andres J."/>
            <person name="Pham M."/>
            <person name="Weisz D."/>
            <person name="Mascagni F."/>
            <person name="Usai G."/>
            <person name="Natali L."/>
            <person name="Bassil N."/>
            <person name="Fernandez G.E."/>
            <person name="Lomsadze A."/>
            <person name="Armour M."/>
            <person name="Olukolu B."/>
            <person name="Poorten T."/>
            <person name="Britton C."/>
            <person name="Davik J."/>
            <person name="Ashrafi H."/>
            <person name="Aiden E.L."/>
            <person name="Borodovsky M."/>
            <person name="Worthington M."/>
        </authorList>
    </citation>
    <scope>NUCLEOTIDE SEQUENCE [LARGE SCALE GENOMIC DNA]</scope>
    <source>
        <strain evidence="1">PI 553951</strain>
    </source>
</reference>
<dbReference type="Proteomes" id="UP001457282">
    <property type="component" value="Unassembled WGS sequence"/>
</dbReference>
<dbReference type="EMBL" id="JBEDUW010000005">
    <property type="protein sequence ID" value="KAK9929003.1"/>
    <property type="molecule type" value="Genomic_DNA"/>
</dbReference>